<reference evidence="2 3" key="1">
    <citation type="submission" date="2019-06" db="EMBL/GenBank/DDBJ databases">
        <title>New taxonomy in bacterial strain CC-CFT640, isolated from vineyard.</title>
        <authorList>
            <person name="Lin S.-Y."/>
            <person name="Tsai C.-F."/>
            <person name="Young C.-C."/>
        </authorList>
    </citation>
    <scope>NUCLEOTIDE SEQUENCE [LARGE SCALE GENOMIC DNA]</scope>
    <source>
        <strain evidence="2 3">CC-CFT640</strain>
    </source>
</reference>
<dbReference type="EMBL" id="VDUZ01000023">
    <property type="protein sequence ID" value="TXL73695.1"/>
    <property type="molecule type" value="Genomic_DNA"/>
</dbReference>
<organism evidence="2 3">
    <name type="scientific">Vineibacter terrae</name>
    <dbReference type="NCBI Taxonomy" id="2586908"/>
    <lineage>
        <taxon>Bacteria</taxon>
        <taxon>Pseudomonadati</taxon>
        <taxon>Pseudomonadota</taxon>
        <taxon>Alphaproteobacteria</taxon>
        <taxon>Hyphomicrobiales</taxon>
        <taxon>Vineibacter</taxon>
    </lineage>
</organism>
<dbReference type="AlphaFoldDB" id="A0A5C8PIQ6"/>
<dbReference type="Proteomes" id="UP000321638">
    <property type="component" value="Unassembled WGS sequence"/>
</dbReference>
<comment type="caution">
    <text evidence="2">The sequence shown here is derived from an EMBL/GenBank/DDBJ whole genome shotgun (WGS) entry which is preliminary data.</text>
</comment>
<keyword evidence="3" id="KW-1185">Reference proteome</keyword>
<dbReference type="RefSeq" id="WP_147848739.1">
    <property type="nucleotide sequence ID" value="NZ_VDUZ01000023.1"/>
</dbReference>
<evidence type="ECO:0000313" key="2">
    <source>
        <dbReference type="EMBL" id="TXL73695.1"/>
    </source>
</evidence>
<sequence length="240" mass="25293">MASQAPFVFHGTVIALGKSTEALLEAGDRTAVVRVDAVVRAPDAMRAIVGREITVQLRQPAAMGEKAEFSARGLLYGTSLAVQETGKRKAVTPQPASARRLSGASADSAKARDQASALRASLKARAAEASSVVVGRVTGIMEAAAAAAKPRESEHDPHWATATVVVDQVIKGTTPKTVKVMFANSQDVMWYRAPKLAVGQRAVLLLRKGAPGAPDKRSNVVMDEFDVQSVDRAQLVASLL</sequence>
<evidence type="ECO:0000256" key="1">
    <source>
        <dbReference type="SAM" id="MobiDB-lite"/>
    </source>
</evidence>
<accession>A0A5C8PIQ6</accession>
<evidence type="ECO:0000313" key="3">
    <source>
        <dbReference type="Proteomes" id="UP000321638"/>
    </source>
</evidence>
<feature type="region of interest" description="Disordered" evidence="1">
    <location>
        <begin position="86"/>
        <end position="110"/>
    </location>
</feature>
<protein>
    <submittedName>
        <fullName evidence="2">Uncharacterized protein</fullName>
    </submittedName>
</protein>
<dbReference type="OrthoDB" id="4292329at2"/>
<name>A0A5C8PIQ6_9HYPH</name>
<proteinExistence type="predicted"/>
<gene>
    <name evidence="2" type="ORF">FHP25_20005</name>
</gene>